<protein>
    <recommendedName>
        <fullName evidence="3">UBN2 domain-containing protein</fullName>
    </recommendedName>
</protein>
<name>A0A843T9Y0_COLES</name>
<dbReference type="Proteomes" id="UP000652761">
    <property type="component" value="Unassembled WGS sequence"/>
</dbReference>
<organism evidence="1 2">
    <name type="scientific">Colocasia esculenta</name>
    <name type="common">Wild taro</name>
    <name type="synonym">Arum esculentum</name>
    <dbReference type="NCBI Taxonomy" id="4460"/>
    <lineage>
        <taxon>Eukaryota</taxon>
        <taxon>Viridiplantae</taxon>
        <taxon>Streptophyta</taxon>
        <taxon>Embryophyta</taxon>
        <taxon>Tracheophyta</taxon>
        <taxon>Spermatophyta</taxon>
        <taxon>Magnoliopsida</taxon>
        <taxon>Liliopsida</taxon>
        <taxon>Araceae</taxon>
        <taxon>Aroideae</taxon>
        <taxon>Colocasieae</taxon>
        <taxon>Colocasia</taxon>
    </lineage>
</organism>
<sequence length="72" mass="8490">MCKSTKEMWDKLELLYEGISQVWETKVNMLVSNYELFVMKSDENISEMFARFMVIINGLRALGKEYSNEDLV</sequence>
<accession>A0A843T9Y0</accession>
<evidence type="ECO:0000313" key="2">
    <source>
        <dbReference type="Proteomes" id="UP000652761"/>
    </source>
</evidence>
<dbReference type="OrthoDB" id="1698982at2759"/>
<evidence type="ECO:0008006" key="3">
    <source>
        <dbReference type="Google" id="ProtNLM"/>
    </source>
</evidence>
<keyword evidence="2" id="KW-1185">Reference proteome</keyword>
<dbReference type="AlphaFoldDB" id="A0A843T9Y0"/>
<dbReference type="EMBL" id="NMUH01000002">
    <property type="protein sequence ID" value="MQL67855.1"/>
    <property type="molecule type" value="Genomic_DNA"/>
</dbReference>
<reference evidence="1" key="1">
    <citation type="submission" date="2017-07" db="EMBL/GenBank/DDBJ databases">
        <title>Taro Niue Genome Assembly and Annotation.</title>
        <authorList>
            <person name="Atibalentja N."/>
            <person name="Keating K."/>
            <person name="Fields C.J."/>
        </authorList>
    </citation>
    <scope>NUCLEOTIDE SEQUENCE</scope>
    <source>
        <strain evidence="1">Niue_2</strain>
        <tissue evidence="1">Leaf</tissue>
    </source>
</reference>
<dbReference type="PANTHER" id="PTHR34676:SF17">
    <property type="entry name" value="OS06G0684500 PROTEIN"/>
    <property type="match status" value="1"/>
</dbReference>
<proteinExistence type="predicted"/>
<gene>
    <name evidence="1" type="ORF">Taro_000108</name>
</gene>
<evidence type="ECO:0000313" key="1">
    <source>
        <dbReference type="EMBL" id="MQL67855.1"/>
    </source>
</evidence>
<dbReference type="PANTHER" id="PTHR34676">
    <property type="entry name" value="DUF4219 DOMAIN-CONTAINING PROTEIN-RELATED"/>
    <property type="match status" value="1"/>
</dbReference>
<dbReference type="Pfam" id="PF14223">
    <property type="entry name" value="Retrotran_gag_2"/>
    <property type="match status" value="1"/>
</dbReference>
<comment type="caution">
    <text evidence="1">The sequence shown here is derived from an EMBL/GenBank/DDBJ whole genome shotgun (WGS) entry which is preliminary data.</text>
</comment>